<reference evidence="1" key="1">
    <citation type="submission" date="2016-04" db="EMBL/GenBank/DDBJ databases">
        <authorList>
            <person name="Evans L.H."/>
            <person name="Alamgir A."/>
            <person name="Owens N."/>
            <person name="Weber N.D."/>
            <person name="Virtaneva K."/>
            <person name="Barbian K."/>
            <person name="Babar A."/>
            <person name="Rosenke K."/>
        </authorList>
    </citation>
    <scope>NUCLEOTIDE SEQUENCE</scope>
    <source>
        <strain evidence="1">92-2</strain>
    </source>
</reference>
<name>A0A212J8T1_9BACT</name>
<dbReference type="SUPFAM" id="SSF158997">
    <property type="entry name" value="Trm112p-like"/>
    <property type="match status" value="1"/>
</dbReference>
<protein>
    <submittedName>
        <fullName evidence="1">Uncharacterized protein</fullName>
    </submittedName>
</protein>
<gene>
    <name evidence="1" type="ORF">KM92DES2_10714</name>
</gene>
<proteinExistence type="predicted"/>
<dbReference type="AlphaFoldDB" id="A0A212J8T1"/>
<dbReference type="RefSeq" id="WP_022658140.1">
    <property type="nucleotide sequence ID" value="NZ_CABSIF010000005.1"/>
</dbReference>
<accession>A0A212J8T1</accession>
<dbReference type="Pfam" id="PF03966">
    <property type="entry name" value="Trm112p"/>
    <property type="match status" value="1"/>
</dbReference>
<dbReference type="InterPro" id="IPR005651">
    <property type="entry name" value="Trm112-like"/>
</dbReference>
<sequence>MPMETRELLQILACPKCLGNLVALEDNGSVAAFACKACGVVYPVRDNIPIMLVEEAIPLEDWNREHPAAKECA</sequence>
<organism evidence="1">
    <name type="scientific">uncultured Desulfovibrio sp</name>
    <dbReference type="NCBI Taxonomy" id="167968"/>
    <lineage>
        <taxon>Bacteria</taxon>
        <taxon>Pseudomonadati</taxon>
        <taxon>Thermodesulfobacteriota</taxon>
        <taxon>Desulfovibrionia</taxon>
        <taxon>Desulfovibrionales</taxon>
        <taxon>Desulfovibrionaceae</taxon>
        <taxon>Desulfovibrio</taxon>
        <taxon>environmental samples</taxon>
    </lineage>
</organism>
<evidence type="ECO:0000313" key="1">
    <source>
        <dbReference type="EMBL" id="SBV95852.1"/>
    </source>
</evidence>
<dbReference type="Gene3D" id="2.20.25.10">
    <property type="match status" value="1"/>
</dbReference>
<dbReference type="EMBL" id="FLUP01000001">
    <property type="protein sequence ID" value="SBV95852.1"/>
    <property type="molecule type" value="Genomic_DNA"/>
</dbReference>